<dbReference type="PANTHER" id="PTHR38847:SF1">
    <property type="entry name" value="PSEUDOURIDINE SYNTHASE RSUA_RLUA-LIKE DOMAIN-CONTAINING PROTEIN"/>
    <property type="match status" value="1"/>
</dbReference>
<sequence>MRLAHPFSPCAKSVRHHDGETSTDGASKEDFEDDPWITVVPYMNRHIDEWNDNDWKAMERACPWASHYKFANMLEFGSLIALPDGILQPKILDDKRKTIRCRSRWSRSSRLNCEYITSSPRTWGSSQKQELLDCARHCSFLEHYAPRCPRNYPQAISYCCVQLTHDGCPFARVLCVASSNKSRKLVDAAVLVSRNEMMFRGSKFTTVMSRPDVDGQSDLVRAGTAWSPAMAPGKLADCRFLDWLGQYRCLKWLGGYVLGVARWVHAWRYSVGMRFEWLCGRELREVASAISSSTAFQPRRGSSRGDSRRTAPGAANWGGRYLLPSPEELICRWARGDRSKVRRKAKTKRIRQTVFQSVSTMAAMVVVLLLGLLQIAVPGLAQSPAPGTVKIEGLTYAGTGCPPGSLELILSDDGISSLGFTEFKVFTPGRKADLRKTCQVAVDLSYPAGFTFSVRTATFRGSAQFEEGVTGSLAAAYFISSIPGTGRSSRSLPPPVDGNFEFSDSFATSVYAPCGSQSVTFNVNFEARVLPPSRPNKNNKALVVLNNKGSITVTSPGYTLLWKKC</sequence>
<reference evidence="2 3" key="1">
    <citation type="journal article" date="2018" name="Cell">
        <title>The Chara Genome: Secondary Complexity and Implications for Plant Terrestrialization.</title>
        <authorList>
            <person name="Nishiyama T."/>
            <person name="Sakayama H."/>
            <person name="Vries J.D."/>
            <person name="Buschmann H."/>
            <person name="Saint-Marcoux D."/>
            <person name="Ullrich K.K."/>
            <person name="Haas F.B."/>
            <person name="Vanderstraeten L."/>
            <person name="Becker D."/>
            <person name="Lang D."/>
            <person name="Vosolsobe S."/>
            <person name="Rombauts S."/>
            <person name="Wilhelmsson P.K.I."/>
            <person name="Janitza P."/>
            <person name="Kern R."/>
            <person name="Heyl A."/>
            <person name="Rumpler F."/>
            <person name="Villalobos L.I.A.C."/>
            <person name="Clay J.M."/>
            <person name="Skokan R."/>
            <person name="Toyoda A."/>
            <person name="Suzuki Y."/>
            <person name="Kagoshima H."/>
            <person name="Schijlen E."/>
            <person name="Tajeshwar N."/>
            <person name="Catarino B."/>
            <person name="Hetherington A.J."/>
            <person name="Saltykova A."/>
            <person name="Bonnot C."/>
            <person name="Breuninger H."/>
            <person name="Symeonidi A."/>
            <person name="Radhakrishnan G.V."/>
            <person name="Van Nieuwerburgh F."/>
            <person name="Deforce D."/>
            <person name="Chang C."/>
            <person name="Karol K.G."/>
            <person name="Hedrich R."/>
            <person name="Ulvskov P."/>
            <person name="Glockner G."/>
            <person name="Delwiche C.F."/>
            <person name="Petrasek J."/>
            <person name="Van de Peer Y."/>
            <person name="Friml J."/>
            <person name="Beilby M."/>
            <person name="Dolan L."/>
            <person name="Kohara Y."/>
            <person name="Sugano S."/>
            <person name="Fujiyama A."/>
            <person name="Delaux P.-M."/>
            <person name="Quint M."/>
            <person name="TheiBen G."/>
            <person name="Hagemann M."/>
            <person name="Harholt J."/>
            <person name="Dunand C."/>
            <person name="Zachgo S."/>
            <person name="Langdale J."/>
            <person name="Maumus F."/>
            <person name="Straeten D.V.D."/>
            <person name="Gould S.B."/>
            <person name="Rensing S.A."/>
        </authorList>
    </citation>
    <scope>NUCLEOTIDE SEQUENCE [LARGE SCALE GENOMIC DNA]</scope>
    <source>
        <strain evidence="2 3">S276</strain>
    </source>
</reference>
<keyword evidence="3" id="KW-1185">Reference proteome</keyword>
<accession>A0A388M469</accession>
<dbReference type="EMBL" id="BFEA01000733">
    <property type="protein sequence ID" value="GBG89388.1"/>
    <property type="molecule type" value="Genomic_DNA"/>
</dbReference>
<dbReference type="OrthoDB" id="152248at2759"/>
<evidence type="ECO:0000256" key="1">
    <source>
        <dbReference type="SAM" id="MobiDB-lite"/>
    </source>
</evidence>
<dbReference type="InterPro" id="IPR025649">
    <property type="entry name" value="DUF4360"/>
</dbReference>
<gene>
    <name evidence="2" type="ORF">CBR_g49179</name>
</gene>
<dbReference type="PANTHER" id="PTHR38847">
    <property type="match status" value="1"/>
</dbReference>
<name>A0A388M469_CHABU</name>
<protein>
    <submittedName>
        <fullName evidence="2">Uncharacterized protein</fullName>
    </submittedName>
</protein>
<evidence type="ECO:0000313" key="2">
    <source>
        <dbReference type="EMBL" id="GBG89388.1"/>
    </source>
</evidence>
<dbReference type="Proteomes" id="UP000265515">
    <property type="component" value="Unassembled WGS sequence"/>
</dbReference>
<dbReference type="Gramene" id="GBG89388">
    <property type="protein sequence ID" value="GBG89388"/>
    <property type="gene ID" value="CBR_g49179"/>
</dbReference>
<dbReference type="Pfam" id="PF14273">
    <property type="entry name" value="DUF4360"/>
    <property type="match status" value="1"/>
</dbReference>
<proteinExistence type="predicted"/>
<feature type="region of interest" description="Disordered" evidence="1">
    <location>
        <begin position="1"/>
        <end position="30"/>
    </location>
</feature>
<evidence type="ECO:0000313" key="3">
    <source>
        <dbReference type="Proteomes" id="UP000265515"/>
    </source>
</evidence>
<organism evidence="2 3">
    <name type="scientific">Chara braunii</name>
    <name type="common">Braun's stonewort</name>
    <dbReference type="NCBI Taxonomy" id="69332"/>
    <lineage>
        <taxon>Eukaryota</taxon>
        <taxon>Viridiplantae</taxon>
        <taxon>Streptophyta</taxon>
        <taxon>Charophyceae</taxon>
        <taxon>Charales</taxon>
        <taxon>Characeae</taxon>
        <taxon>Chara</taxon>
    </lineage>
</organism>
<comment type="caution">
    <text evidence="2">The sequence shown here is derived from an EMBL/GenBank/DDBJ whole genome shotgun (WGS) entry which is preliminary data.</text>
</comment>
<dbReference type="STRING" id="69332.A0A388M469"/>
<dbReference type="AlphaFoldDB" id="A0A388M469"/>